<evidence type="ECO:0000256" key="1">
    <source>
        <dbReference type="SAM" id="SignalP"/>
    </source>
</evidence>
<dbReference type="AlphaFoldDB" id="A0A2T4UI76"/>
<reference evidence="2 3" key="1">
    <citation type="submission" date="2018-03" db="EMBL/GenBank/DDBJ databases">
        <title>Aquarubrobacter algicola gen. nov., sp. nov., a novel actinobacterium isolated from shallow eutrophic lake during the end of cyanobacterial harmful algal blooms.</title>
        <authorList>
            <person name="Chun S.J."/>
        </authorList>
    </citation>
    <scope>NUCLEOTIDE SEQUENCE [LARGE SCALE GENOMIC DNA]</scope>
    <source>
        <strain evidence="2 3">Seoho-28</strain>
    </source>
</reference>
<dbReference type="RefSeq" id="WP_107567382.1">
    <property type="nucleotide sequence ID" value="NZ_PYYB01000001.1"/>
</dbReference>
<sequence length="237" mass="25712">MNARRTAVSVLALSPLLAVPAVAQTPAATPRIQTDLDCYADVGGDDRRPVILSGNQFQPNADYQINLDGQPLPGGTGRTDALGAIGPGEVRTPSLASLGERQRRWTLRVDSGAQSATTSFFTSDVFAGFSPSRGRPSTLKVRFTATGFNLEQRAKAPSVYLHYVRPNGRRKATVRLGTATGACGNLARTKLRRLFPFEAEKGLWRLQFDTSPTYRKGTSKTTFTYYTVGVRIRTVTG</sequence>
<evidence type="ECO:0000313" key="2">
    <source>
        <dbReference type="EMBL" id="PTL58946.1"/>
    </source>
</evidence>
<dbReference type="Proteomes" id="UP000240739">
    <property type="component" value="Unassembled WGS sequence"/>
</dbReference>
<comment type="caution">
    <text evidence="2">The sequence shown here is derived from an EMBL/GenBank/DDBJ whole genome shotgun (WGS) entry which is preliminary data.</text>
</comment>
<keyword evidence="3" id="KW-1185">Reference proteome</keyword>
<dbReference type="OrthoDB" id="5242908at2"/>
<feature type="signal peptide" evidence="1">
    <location>
        <begin position="1"/>
        <end position="23"/>
    </location>
</feature>
<protein>
    <submittedName>
        <fullName evidence="2">Uncharacterized protein</fullName>
    </submittedName>
</protein>
<evidence type="ECO:0000313" key="3">
    <source>
        <dbReference type="Proteomes" id="UP000240739"/>
    </source>
</evidence>
<organism evidence="2 3">
    <name type="scientific">Paraconexibacter algicola</name>
    <dbReference type="NCBI Taxonomy" id="2133960"/>
    <lineage>
        <taxon>Bacteria</taxon>
        <taxon>Bacillati</taxon>
        <taxon>Actinomycetota</taxon>
        <taxon>Thermoleophilia</taxon>
        <taxon>Solirubrobacterales</taxon>
        <taxon>Paraconexibacteraceae</taxon>
        <taxon>Paraconexibacter</taxon>
    </lineage>
</organism>
<proteinExistence type="predicted"/>
<feature type="chain" id="PRO_5015672620" evidence="1">
    <location>
        <begin position="24"/>
        <end position="237"/>
    </location>
</feature>
<name>A0A2T4UI76_9ACTN</name>
<keyword evidence="1" id="KW-0732">Signal</keyword>
<dbReference type="EMBL" id="PYYB01000001">
    <property type="protein sequence ID" value="PTL58946.1"/>
    <property type="molecule type" value="Genomic_DNA"/>
</dbReference>
<gene>
    <name evidence="2" type="ORF">C7Y72_04425</name>
</gene>
<accession>A0A2T4UI76</accession>